<comment type="catalytic activity">
    <reaction evidence="7">
        <text>L-tyrosyl-[protein] + ATP = O-(5'-adenylyl)-L-tyrosyl-[protein] + diphosphate</text>
        <dbReference type="Rhea" id="RHEA:54288"/>
        <dbReference type="Rhea" id="RHEA-COMP:10136"/>
        <dbReference type="Rhea" id="RHEA-COMP:13846"/>
        <dbReference type="ChEBI" id="CHEBI:30616"/>
        <dbReference type="ChEBI" id="CHEBI:33019"/>
        <dbReference type="ChEBI" id="CHEBI:46858"/>
        <dbReference type="ChEBI" id="CHEBI:83624"/>
        <dbReference type="EC" id="2.7.7.108"/>
    </reaction>
</comment>
<evidence type="ECO:0000256" key="5">
    <source>
        <dbReference type="ARBA" id="ARBA00034531"/>
    </source>
</evidence>
<organism evidence="9 10">
    <name type="scientific">Fusobacterium ulcerans 12-1B</name>
    <dbReference type="NCBI Taxonomy" id="457404"/>
    <lineage>
        <taxon>Bacteria</taxon>
        <taxon>Fusobacteriati</taxon>
        <taxon>Fusobacteriota</taxon>
        <taxon>Fusobacteriia</taxon>
        <taxon>Fusobacteriales</taxon>
        <taxon>Fusobacteriaceae</taxon>
        <taxon>Fusobacterium</taxon>
    </lineage>
</organism>
<evidence type="ECO:0000313" key="10">
    <source>
        <dbReference type="Proteomes" id="UP000003233"/>
    </source>
</evidence>
<dbReference type="PATRIC" id="fig|457404.5.peg.3501"/>
<evidence type="ECO:0000256" key="4">
    <source>
        <dbReference type="ARBA" id="ARBA00022840"/>
    </source>
</evidence>
<gene>
    <name evidence="9" type="ORF">HMPREF0402_03524</name>
</gene>
<keyword evidence="1" id="KW-0808">Transferase</keyword>
<dbReference type="EMBL" id="AGWJ02000035">
    <property type="protein sequence ID" value="EHO77220.1"/>
    <property type="molecule type" value="Genomic_DNA"/>
</dbReference>
<evidence type="ECO:0000256" key="1">
    <source>
        <dbReference type="ARBA" id="ARBA00022679"/>
    </source>
</evidence>
<dbReference type="GO" id="GO:0070733">
    <property type="term" value="F:AMPylase activity"/>
    <property type="evidence" value="ECO:0007669"/>
    <property type="project" value="UniProtKB-EC"/>
</dbReference>
<name>H1PYN1_9FUSO</name>
<accession>H1PYN1</accession>
<evidence type="ECO:0000313" key="9">
    <source>
        <dbReference type="EMBL" id="EHO77220.1"/>
    </source>
</evidence>
<keyword evidence="3" id="KW-0547">Nucleotide-binding</keyword>
<dbReference type="RefSeq" id="WP_008699487.1">
    <property type="nucleotide sequence ID" value="NZ_KE161012.1"/>
</dbReference>
<dbReference type="PANTHER" id="PTHR39560:SF1">
    <property type="entry name" value="PROTEIN ADENYLYLTRANSFERASE FIC-RELATED"/>
    <property type="match status" value="1"/>
</dbReference>
<dbReference type="GO" id="GO:0005524">
    <property type="term" value="F:ATP binding"/>
    <property type="evidence" value="ECO:0007669"/>
    <property type="project" value="UniProtKB-KW"/>
</dbReference>
<keyword evidence="10" id="KW-1185">Reference proteome</keyword>
<dbReference type="EC" id="2.7.7.108" evidence="5"/>
<evidence type="ECO:0000256" key="7">
    <source>
        <dbReference type="ARBA" id="ARBA00048696"/>
    </source>
</evidence>
<protein>
    <recommendedName>
        <fullName evidence="5">protein adenylyltransferase</fullName>
        <ecNumber evidence="5">2.7.7.108</ecNumber>
    </recommendedName>
</protein>
<comment type="caution">
    <text evidence="9">The sequence shown here is derived from an EMBL/GenBank/DDBJ whole genome shotgun (WGS) entry which is preliminary data.</text>
</comment>
<dbReference type="PROSITE" id="PS51459">
    <property type="entry name" value="FIDO"/>
    <property type="match status" value="1"/>
</dbReference>
<dbReference type="Gene3D" id="1.10.3290.10">
    <property type="entry name" value="Fido-like domain"/>
    <property type="match status" value="1"/>
</dbReference>
<dbReference type="HOGENOM" id="CLU_080158_0_4_0"/>
<dbReference type="InterPro" id="IPR036597">
    <property type="entry name" value="Fido-like_dom_sf"/>
</dbReference>
<comment type="catalytic activity">
    <reaction evidence="6">
        <text>L-threonyl-[protein] + ATP = 3-O-(5'-adenylyl)-L-threonyl-[protein] + diphosphate</text>
        <dbReference type="Rhea" id="RHEA:54292"/>
        <dbReference type="Rhea" id="RHEA-COMP:11060"/>
        <dbReference type="Rhea" id="RHEA-COMP:13847"/>
        <dbReference type="ChEBI" id="CHEBI:30013"/>
        <dbReference type="ChEBI" id="CHEBI:30616"/>
        <dbReference type="ChEBI" id="CHEBI:33019"/>
        <dbReference type="ChEBI" id="CHEBI:138113"/>
        <dbReference type="EC" id="2.7.7.108"/>
    </reaction>
</comment>
<dbReference type="BioCyc" id="FSP457404-HMP:GTSQ-3579-MONOMER"/>
<dbReference type="AlphaFoldDB" id="H1PYN1"/>
<feature type="domain" description="Fido" evidence="8">
    <location>
        <begin position="48"/>
        <end position="192"/>
    </location>
</feature>
<reference evidence="9 10" key="1">
    <citation type="submission" date="2012-07" db="EMBL/GenBank/DDBJ databases">
        <title>The Genome Sequence of Fusobacterium ulcerans 12_1B.</title>
        <authorList>
            <consortium name="The Broad Institute Genome Sequencing Platform"/>
            <person name="Earl A."/>
            <person name="Ward D."/>
            <person name="Feldgarden M."/>
            <person name="Gevers D."/>
            <person name="Strauss J."/>
            <person name="Ambrose C.E."/>
            <person name="Allen-Vercoe E."/>
            <person name="Walker B."/>
            <person name="Young S.K."/>
            <person name="Zeng Q."/>
            <person name="Gargeya S."/>
            <person name="Fitzgerald M."/>
            <person name="Haas B."/>
            <person name="Abouelleil A."/>
            <person name="Alvarado L."/>
            <person name="Arachchi H.M."/>
            <person name="Berlin A.M."/>
            <person name="Chapman S.B."/>
            <person name="Goldberg J."/>
            <person name="Griggs A."/>
            <person name="Gujja S."/>
            <person name="Hansen M."/>
            <person name="Howarth C."/>
            <person name="Imamovic A."/>
            <person name="Larimer J."/>
            <person name="McCowen C."/>
            <person name="Montmayeur A."/>
            <person name="Murphy C."/>
            <person name="Neiman D."/>
            <person name="Pearson M."/>
            <person name="Priest M."/>
            <person name="Roberts A."/>
            <person name="Saif S."/>
            <person name="Shea T."/>
            <person name="Sisk P."/>
            <person name="Sykes S."/>
            <person name="Wortman J."/>
            <person name="Nusbaum C."/>
            <person name="Birren B."/>
        </authorList>
    </citation>
    <scope>NUCLEOTIDE SEQUENCE [LARGE SCALE GENOMIC DNA]</scope>
    <source>
        <strain evidence="9 10">12_1B</strain>
    </source>
</reference>
<dbReference type="Pfam" id="PF02661">
    <property type="entry name" value="Fic"/>
    <property type="match status" value="1"/>
</dbReference>
<evidence type="ECO:0000256" key="3">
    <source>
        <dbReference type="ARBA" id="ARBA00022741"/>
    </source>
</evidence>
<dbReference type="SUPFAM" id="SSF140931">
    <property type="entry name" value="Fic-like"/>
    <property type="match status" value="1"/>
</dbReference>
<dbReference type="GO" id="GO:0051302">
    <property type="term" value="P:regulation of cell division"/>
    <property type="evidence" value="ECO:0007669"/>
    <property type="project" value="TreeGrafter"/>
</dbReference>
<evidence type="ECO:0000256" key="6">
    <source>
        <dbReference type="ARBA" id="ARBA00047939"/>
    </source>
</evidence>
<sequence>MKDPYLDENGVLKNKFGIKNKEELKSKEIRIVTYKLFKIREQNFGKSNNIECLKNINKYLFGDLYEWAGETRKIDMIKYEKYLGGASVEYSSQKSIRSDIKRAFSKLENVGWNKISDEEKIKKLSSGITKLWQAHAFQEGNTRTIGVFLDVYAREKNIPMDYEVIKENPDYFRNTLVLATVDETKYIESMIKGCIESGKEKMFRKKKQKRKA</sequence>
<proteinExistence type="predicted"/>
<keyword evidence="2" id="KW-0548">Nucleotidyltransferase</keyword>
<evidence type="ECO:0000256" key="2">
    <source>
        <dbReference type="ARBA" id="ARBA00022695"/>
    </source>
</evidence>
<dbReference type="PANTHER" id="PTHR39560">
    <property type="entry name" value="PROTEIN ADENYLYLTRANSFERASE FIC-RELATED"/>
    <property type="match status" value="1"/>
</dbReference>
<dbReference type="Proteomes" id="UP000003233">
    <property type="component" value="Unassembled WGS sequence"/>
</dbReference>
<keyword evidence="4" id="KW-0067">ATP-binding</keyword>
<evidence type="ECO:0000259" key="8">
    <source>
        <dbReference type="PROSITE" id="PS51459"/>
    </source>
</evidence>
<dbReference type="InterPro" id="IPR003812">
    <property type="entry name" value="Fido"/>
</dbReference>